<name>A0A2P2P5Y9_RHIMU</name>
<dbReference type="EMBL" id="GGEC01069666">
    <property type="protein sequence ID" value="MBX50150.1"/>
    <property type="molecule type" value="Transcribed_RNA"/>
</dbReference>
<organism evidence="1">
    <name type="scientific">Rhizophora mucronata</name>
    <name type="common">Asiatic mangrove</name>
    <dbReference type="NCBI Taxonomy" id="61149"/>
    <lineage>
        <taxon>Eukaryota</taxon>
        <taxon>Viridiplantae</taxon>
        <taxon>Streptophyta</taxon>
        <taxon>Embryophyta</taxon>
        <taxon>Tracheophyta</taxon>
        <taxon>Spermatophyta</taxon>
        <taxon>Magnoliopsida</taxon>
        <taxon>eudicotyledons</taxon>
        <taxon>Gunneridae</taxon>
        <taxon>Pentapetalae</taxon>
        <taxon>rosids</taxon>
        <taxon>fabids</taxon>
        <taxon>Malpighiales</taxon>
        <taxon>Rhizophoraceae</taxon>
        <taxon>Rhizophora</taxon>
    </lineage>
</organism>
<accession>A0A2P2P5Y9</accession>
<dbReference type="AlphaFoldDB" id="A0A2P2P5Y9"/>
<protein>
    <submittedName>
        <fullName evidence="1">Uncharacterized protein</fullName>
    </submittedName>
</protein>
<sequence>MLLLPFLLLRFLLPSQRSHGRR</sequence>
<proteinExistence type="predicted"/>
<reference evidence="1" key="1">
    <citation type="submission" date="2018-02" db="EMBL/GenBank/DDBJ databases">
        <title>Rhizophora mucronata_Transcriptome.</title>
        <authorList>
            <person name="Meera S.P."/>
            <person name="Sreeshan A."/>
            <person name="Augustine A."/>
        </authorList>
    </citation>
    <scope>NUCLEOTIDE SEQUENCE</scope>
    <source>
        <tissue evidence="1">Leaf</tissue>
    </source>
</reference>
<evidence type="ECO:0000313" key="1">
    <source>
        <dbReference type="EMBL" id="MBX50150.1"/>
    </source>
</evidence>